<organism evidence="2 3">
    <name type="scientific">Brachionus calyciflorus</name>
    <dbReference type="NCBI Taxonomy" id="104777"/>
    <lineage>
        <taxon>Eukaryota</taxon>
        <taxon>Metazoa</taxon>
        <taxon>Spiralia</taxon>
        <taxon>Gnathifera</taxon>
        <taxon>Rotifera</taxon>
        <taxon>Eurotatoria</taxon>
        <taxon>Monogononta</taxon>
        <taxon>Pseudotrocha</taxon>
        <taxon>Ploima</taxon>
        <taxon>Brachionidae</taxon>
        <taxon>Brachionus</taxon>
    </lineage>
</organism>
<gene>
    <name evidence="2" type="ORF">OXX778_LOCUS11844</name>
</gene>
<feature type="region of interest" description="Disordered" evidence="1">
    <location>
        <begin position="181"/>
        <end position="208"/>
    </location>
</feature>
<feature type="region of interest" description="Disordered" evidence="1">
    <location>
        <begin position="10"/>
        <end position="32"/>
    </location>
</feature>
<sequence>MVRYLRAFVESESETETTQKKKSTPSPLDQTTNSILIEDLKNKKTDIIEKTQEILEKEEQVRHSNLTPVVQSISEENLEKLPPCSSLFETNRATLEILNEQIIMSENNTTKEAPESDSESIELVFDLDSQLIDEKRRVDINKIENDPRKDLILKEESKESSDSDSEIILDLDNNTIIRQNSSIQQESATSSTSKSSITITKIGDLKKQ</sequence>
<proteinExistence type="predicted"/>
<dbReference type="EMBL" id="CAJNOC010002057">
    <property type="protein sequence ID" value="CAF0909857.1"/>
    <property type="molecule type" value="Genomic_DNA"/>
</dbReference>
<comment type="caution">
    <text evidence="2">The sequence shown here is derived from an EMBL/GenBank/DDBJ whole genome shotgun (WGS) entry which is preliminary data.</text>
</comment>
<feature type="compositionally biased region" description="Low complexity" evidence="1">
    <location>
        <begin position="189"/>
        <end position="202"/>
    </location>
</feature>
<protein>
    <submittedName>
        <fullName evidence="2">Uncharacterized protein</fullName>
    </submittedName>
</protein>
<dbReference type="AlphaFoldDB" id="A0A814A5H7"/>
<keyword evidence="3" id="KW-1185">Reference proteome</keyword>
<name>A0A814A5H7_9BILA</name>
<evidence type="ECO:0000313" key="2">
    <source>
        <dbReference type="EMBL" id="CAF0909857.1"/>
    </source>
</evidence>
<evidence type="ECO:0000313" key="3">
    <source>
        <dbReference type="Proteomes" id="UP000663879"/>
    </source>
</evidence>
<dbReference type="Proteomes" id="UP000663879">
    <property type="component" value="Unassembled WGS sequence"/>
</dbReference>
<reference evidence="2" key="1">
    <citation type="submission" date="2021-02" db="EMBL/GenBank/DDBJ databases">
        <authorList>
            <person name="Nowell W R."/>
        </authorList>
    </citation>
    <scope>NUCLEOTIDE SEQUENCE</scope>
    <source>
        <strain evidence="2">Ploen Becks lab</strain>
    </source>
</reference>
<accession>A0A814A5H7</accession>
<evidence type="ECO:0000256" key="1">
    <source>
        <dbReference type="SAM" id="MobiDB-lite"/>
    </source>
</evidence>